<dbReference type="CDD" id="cd16913">
    <property type="entry name" value="YkuD_like"/>
    <property type="match status" value="1"/>
</dbReference>
<proteinExistence type="predicted"/>
<dbReference type="Proteomes" id="UP000033393">
    <property type="component" value="Unassembled WGS sequence"/>
</dbReference>
<name>A0A0F0HFA5_LENAE</name>
<dbReference type="InterPro" id="IPR050979">
    <property type="entry name" value="LD-transpeptidase"/>
</dbReference>
<feature type="compositionally biased region" description="Pro residues" evidence="7">
    <location>
        <begin position="67"/>
        <end position="80"/>
    </location>
</feature>
<protein>
    <recommendedName>
        <fullName evidence="9">L,D-TPase catalytic domain-containing protein</fullName>
    </recommendedName>
</protein>
<dbReference type="PATRIC" id="fig|68170.10.peg.4851"/>
<dbReference type="InterPro" id="IPR038063">
    <property type="entry name" value="Transpep_catalytic_dom"/>
</dbReference>
<dbReference type="eggNOG" id="COG1376">
    <property type="taxonomic scope" value="Bacteria"/>
</dbReference>
<accession>A0A0F0HFA5</accession>
<dbReference type="SUPFAM" id="SSF141523">
    <property type="entry name" value="L,D-transpeptidase catalytic domain-like"/>
    <property type="match status" value="1"/>
</dbReference>
<reference evidence="10 11" key="1">
    <citation type="submission" date="2015-02" db="EMBL/GenBank/DDBJ databases">
        <authorList>
            <person name="Ju K.-S."/>
            <person name="Doroghazi J.R."/>
            <person name="Metcalf W."/>
        </authorList>
    </citation>
    <scope>NUCLEOTIDE SEQUENCE [LARGE SCALE GENOMIC DNA]</scope>
    <source>
        <strain evidence="10 11">NRRL B-16140</strain>
    </source>
</reference>
<evidence type="ECO:0000256" key="7">
    <source>
        <dbReference type="SAM" id="MobiDB-lite"/>
    </source>
</evidence>
<dbReference type="AlphaFoldDB" id="A0A0F0HFA5"/>
<feature type="chain" id="PRO_5002442050" description="L,D-TPase catalytic domain-containing protein" evidence="8">
    <location>
        <begin position="25"/>
        <end position="196"/>
    </location>
</feature>
<dbReference type="Gene3D" id="2.40.440.10">
    <property type="entry name" value="L,D-transpeptidase catalytic domain-like"/>
    <property type="match status" value="1"/>
</dbReference>
<dbReference type="STRING" id="68170.GCA_000974445_04583"/>
<dbReference type="GO" id="GO:0071972">
    <property type="term" value="F:peptidoglycan L,D-transpeptidase activity"/>
    <property type="evidence" value="ECO:0007669"/>
    <property type="project" value="TreeGrafter"/>
</dbReference>
<feature type="compositionally biased region" description="Low complexity" evidence="7">
    <location>
        <begin position="38"/>
        <end position="66"/>
    </location>
</feature>
<dbReference type="PROSITE" id="PS51257">
    <property type="entry name" value="PROKAR_LIPOPROTEIN"/>
    <property type="match status" value="1"/>
</dbReference>
<dbReference type="GO" id="GO:0016740">
    <property type="term" value="F:transferase activity"/>
    <property type="evidence" value="ECO:0007669"/>
    <property type="project" value="UniProtKB-KW"/>
</dbReference>
<keyword evidence="5 6" id="KW-0961">Cell wall biogenesis/degradation</keyword>
<gene>
    <name evidence="10" type="ORF">UK23_03860</name>
</gene>
<evidence type="ECO:0000313" key="10">
    <source>
        <dbReference type="EMBL" id="KJK52343.1"/>
    </source>
</evidence>
<feature type="region of interest" description="Disordered" evidence="7">
    <location>
        <begin position="28"/>
        <end position="82"/>
    </location>
</feature>
<evidence type="ECO:0000313" key="11">
    <source>
        <dbReference type="Proteomes" id="UP000033393"/>
    </source>
</evidence>
<keyword evidence="2" id="KW-0808">Transferase</keyword>
<sequence>MRGCAMRMLLVAVALMSVAGCAQGAVHAETPTAPPPSSSSAPSSAPSSGVPSSGVPSSSAAASSSETPPPPPPPPAPVVKPTPCDISDGACIQLSTNQSWILRGDKIAYGPVQITSGRKGYETPLGRFPVLRKVKDEWSRPYNAPMPWSTYFTDSGIAFHEGSLTVPSHGCIHLDPQAAQYYFTNLSIGETVQVVP</sequence>
<comment type="caution">
    <text evidence="10">The sequence shown here is derived from an EMBL/GenBank/DDBJ whole genome shotgun (WGS) entry which is preliminary data.</text>
</comment>
<dbReference type="GO" id="GO:0008360">
    <property type="term" value="P:regulation of cell shape"/>
    <property type="evidence" value="ECO:0007669"/>
    <property type="project" value="UniProtKB-UniRule"/>
</dbReference>
<keyword evidence="8" id="KW-0732">Signal</keyword>
<evidence type="ECO:0000256" key="8">
    <source>
        <dbReference type="SAM" id="SignalP"/>
    </source>
</evidence>
<dbReference type="PANTHER" id="PTHR30582:SF33">
    <property type="entry name" value="EXPORTED PROTEIN"/>
    <property type="match status" value="1"/>
</dbReference>
<dbReference type="InterPro" id="IPR005490">
    <property type="entry name" value="LD_TPept_cat_dom"/>
</dbReference>
<keyword evidence="11" id="KW-1185">Reference proteome</keyword>
<evidence type="ECO:0000256" key="5">
    <source>
        <dbReference type="ARBA" id="ARBA00023316"/>
    </source>
</evidence>
<dbReference type="Pfam" id="PF03734">
    <property type="entry name" value="YkuD"/>
    <property type="match status" value="1"/>
</dbReference>
<feature type="active site" description="Nucleophile" evidence="6">
    <location>
        <position position="171"/>
    </location>
</feature>
<dbReference type="GO" id="GO:0018104">
    <property type="term" value="P:peptidoglycan-protein cross-linking"/>
    <property type="evidence" value="ECO:0007669"/>
    <property type="project" value="TreeGrafter"/>
</dbReference>
<comment type="pathway">
    <text evidence="1 6">Cell wall biogenesis; peptidoglycan biosynthesis.</text>
</comment>
<dbReference type="GO" id="GO:0071555">
    <property type="term" value="P:cell wall organization"/>
    <property type="evidence" value="ECO:0007669"/>
    <property type="project" value="UniProtKB-UniRule"/>
</dbReference>
<feature type="signal peptide" evidence="8">
    <location>
        <begin position="1"/>
        <end position="24"/>
    </location>
</feature>
<keyword evidence="4 6" id="KW-0573">Peptidoglycan synthesis</keyword>
<evidence type="ECO:0000256" key="2">
    <source>
        <dbReference type="ARBA" id="ARBA00022679"/>
    </source>
</evidence>
<evidence type="ECO:0000256" key="6">
    <source>
        <dbReference type="PROSITE-ProRule" id="PRU01373"/>
    </source>
</evidence>
<dbReference type="UniPathway" id="UPA00219"/>
<dbReference type="EMBL" id="JYJG01000016">
    <property type="protein sequence ID" value="KJK52343.1"/>
    <property type="molecule type" value="Genomic_DNA"/>
</dbReference>
<dbReference type="PROSITE" id="PS52029">
    <property type="entry name" value="LD_TPASE"/>
    <property type="match status" value="1"/>
</dbReference>
<evidence type="ECO:0000256" key="1">
    <source>
        <dbReference type="ARBA" id="ARBA00004752"/>
    </source>
</evidence>
<dbReference type="PANTHER" id="PTHR30582">
    <property type="entry name" value="L,D-TRANSPEPTIDASE"/>
    <property type="match status" value="1"/>
</dbReference>
<evidence type="ECO:0000256" key="3">
    <source>
        <dbReference type="ARBA" id="ARBA00022960"/>
    </source>
</evidence>
<feature type="active site" description="Proton donor/acceptor" evidence="6">
    <location>
        <position position="160"/>
    </location>
</feature>
<dbReference type="GO" id="GO:0005576">
    <property type="term" value="C:extracellular region"/>
    <property type="evidence" value="ECO:0007669"/>
    <property type="project" value="TreeGrafter"/>
</dbReference>
<evidence type="ECO:0000256" key="4">
    <source>
        <dbReference type="ARBA" id="ARBA00022984"/>
    </source>
</evidence>
<evidence type="ECO:0000259" key="9">
    <source>
        <dbReference type="PROSITE" id="PS52029"/>
    </source>
</evidence>
<organism evidence="10 11">
    <name type="scientific">Lentzea aerocolonigenes</name>
    <name type="common">Lechevalieria aerocolonigenes</name>
    <name type="synonym">Saccharothrix aerocolonigenes</name>
    <dbReference type="NCBI Taxonomy" id="68170"/>
    <lineage>
        <taxon>Bacteria</taxon>
        <taxon>Bacillati</taxon>
        <taxon>Actinomycetota</taxon>
        <taxon>Actinomycetes</taxon>
        <taxon>Pseudonocardiales</taxon>
        <taxon>Pseudonocardiaceae</taxon>
        <taxon>Lentzea</taxon>
    </lineage>
</organism>
<keyword evidence="3 6" id="KW-0133">Cell shape</keyword>
<feature type="domain" description="L,D-TPase catalytic" evidence="9">
    <location>
        <begin position="88"/>
        <end position="195"/>
    </location>
</feature>